<name>A0A431UY08_9BACI</name>
<comment type="caution">
    <text evidence="1">The sequence shown here is derived from an EMBL/GenBank/DDBJ whole genome shotgun (WGS) entry which is preliminary data.</text>
</comment>
<protein>
    <submittedName>
        <fullName evidence="1">Uncharacterized protein</fullName>
    </submittedName>
</protein>
<gene>
    <name evidence="1" type="ORF">EKG35_00155</name>
</gene>
<evidence type="ECO:0000313" key="2">
    <source>
        <dbReference type="Proteomes" id="UP000276349"/>
    </source>
</evidence>
<dbReference type="RefSeq" id="WP_126292294.1">
    <property type="nucleotide sequence ID" value="NZ_JAXUAO010000002.1"/>
</dbReference>
<reference evidence="1 2" key="1">
    <citation type="submission" date="2018-12" db="EMBL/GenBank/DDBJ databases">
        <authorList>
            <person name="Yu L."/>
        </authorList>
    </citation>
    <scope>NUCLEOTIDE SEQUENCE [LARGE SCALE GENOMIC DNA]</scope>
    <source>
        <strain evidence="1 2">S5H2222</strain>
    </source>
</reference>
<dbReference type="Proteomes" id="UP000276349">
    <property type="component" value="Unassembled WGS sequence"/>
</dbReference>
<accession>A0A431UY08</accession>
<proteinExistence type="predicted"/>
<keyword evidence="2" id="KW-1185">Reference proteome</keyword>
<organism evidence="1 2">
    <name type="scientific">Lysinibacillus telephonicus</name>
    <dbReference type="NCBI Taxonomy" id="1714840"/>
    <lineage>
        <taxon>Bacteria</taxon>
        <taxon>Bacillati</taxon>
        <taxon>Bacillota</taxon>
        <taxon>Bacilli</taxon>
        <taxon>Bacillales</taxon>
        <taxon>Bacillaceae</taxon>
        <taxon>Lysinibacillus</taxon>
    </lineage>
</organism>
<dbReference type="AlphaFoldDB" id="A0A431UY08"/>
<evidence type="ECO:0000313" key="1">
    <source>
        <dbReference type="EMBL" id="RTQ96497.1"/>
    </source>
</evidence>
<dbReference type="EMBL" id="RXNR01000001">
    <property type="protein sequence ID" value="RTQ96497.1"/>
    <property type="molecule type" value="Genomic_DNA"/>
</dbReference>
<sequence>MQKFESKEELLEKVLKKTDLLRCNINDILIGFELDQVVLDELLEPNSFYLSVEKSIKTECGLLTWTLSTGWIVVPKKDGLFQWLQFETLANFLERHGRVIPFKWMLDEAIEGLRTRMAREYLEELNQSLKYVNKLLNSEGEYNIDLLVSLAKDYRTDKTSHLEDIRSEIEKEIEFVQRYIPKAKNEKLVFIPYAL</sequence>